<dbReference type="KEGG" id="pxv:FXF36_04320"/>
<proteinExistence type="predicted"/>
<gene>
    <name evidence="2" type="ORF">FXF36_04320</name>
</gene>
<dbReference type="AlphaFoldDB" id="A0A5P6VTE2"/>
<dbReference type="EMBL" id="CP043028">
    <property type="protein sequence ID" value="QFJ54151.1"/>
    <property type="molecule type" value="Genomic_DNA"/>
</dbReference>
<dbReference type="InterPro" id="IPR010724">
    <property type="entry name" value="RepA_N"/>
</dbReference>
<dbReference type="Proteomes" id="UP000327030">
    <property type="component" value="Chromosome 1"/>
</dbReference>
<evidence type="ECO:0000259" key="1">
    <source>
        <dbReference type="Pfam" id="PF06970"/>
    </source>
</evidence>
<dbReference type="Pfam" id="PF06970">
    <property type="entry name" value="RepA_N"/>
    <property type="match status" value="1"/>
</dbReference>
<organism evidence="2 3">
    <name type="scientific">Pseudobutyrivibrio xylanivorans</name>
    <dbReference type="NCBI Taxonomy" id="185007"/>
    <lineage>
        <taxon>Bacteria</taxon>
        <taxon>Bacillati</taxon>
        <taxon>Bacillota</taxon>
        <taxon>Clostridia</taxon>
        <taxon>Lachnospirales</taxon>
        <taxon>Lachnospiraceae</taxon>
        <taxon>Pseudobutyrivibrio</taxon>
    </lineage>
</organism>
<sequence length="124" mass="14362">MGLNYFYKHQAEQYSFIRIPKAMMTEDIFSSLSVEAKVLYGMLLDIMSNSQKDRWIDDKNRVFITYPINKIREDLGVSKGKAIECLQELEEIGLISKKHRGQGKPDFIYVKSFMVEPKVATNGF</sequence>
<dbReference type="SUPFAM" id="SSF46785">
    <property type="entry name" value="Winged helix' DNA-binding domain"/>
    <property type="match status" value="1"/>
</dbReference>
<reference evidence="3" key="1">
    <citation type="submission" date="2019-08" db="EMBL/GenBank/DDBJ databases">
        <title>Complete Genome Sequence of the Polysaccharide-Degrading Rumen Bacterium Pseudobutyrivibrio xylanivorans MA3014.</title>
        <authorList>
            <person name="Palevich N."/>
            <person name="Maclean P.H."/>
            <person name="Kelly W.J."/>
            <person name="Leahy S.C."/>
            <person name="Rakonjac J."/>
            <person name="Attwood G.T."/>
        </authorList>
    </citation>
    <scope>NUCLEOTIDE SEQUENCE [LARGE SCALE GENOMIC DNA]</scope>
    <source>
        <strain evidence="3">MA3014</strain>
    </source>
</reference>
<dbReference type="InterPro" id="IPR036390">
    <property type="entry name" value="WH_DNA-bd_sf"/>
</dbReference>
<dbReference type="RefSeq" id="WP_151622648.1">
    <property type="nucleotide sequence ID" value="NZ_CP043028.1"/>
</dbReference>
<evidence type="ECO:0000313" key="2">
    <source>
        <dbReference type="EMBL" id="QFJ54151.1"/>
    </source>
</evidence>
<accession>A0A5P6VTE2</accession>
<feature type="domain" description="Replication initiator A N-terminal" evidence="1">
    <location>
        <begin position="15"/>
        <end position="89"/>
    </location>
</feature>
<protein>
    <recommendedName>
        <fullName evidence="1">Replication initiator A N-terminal domain-containing protein</fullName>
    </recommendedName>
</protein>
<evidence type="ECO:0000313" key="3">
    <source>
        <dbReference type="Proteomes" id="UP000327030"/>
    </source>
</evidence>
<name>A0A5P6VTE2_PSEXY</name>
<dbReference type="OrthoDB" id="9803733at2"/>